<name>A0A1W6K1F7_9CREN</name>
<dbReference type="NCBIfam" id="NF041009">
    <property type="entry name" value="cell_div_CdvB3"/>
    <property type="match status" value="1"/>
</dbReference>
<dbReference type="RefSeq" id="WP_148692058.1">
    <property type="nucleotide sequence ID" value="NZ_CP020477.1"/>
</dbReference>
<accession>A0A1W6K1F7</accession>
<dbReference type="AlphaFoldDB" id="A0A1W6K1F7"/>
<dbReference type="STRING" id="282676.B6F84_09705"/>
<evidence type="ECO:0008006" key="3">
    <source>
        <dbReference type="Google" id="ProtNLM"/>
    </source>
</evidence>
<dbReference type="EMBL" id="CP020477">
    <property type="protein sequence ID" value="ARM76274.1"/>
    <property type="molecule type" value="Genomic_DNA"/>
</dbReference>
<gene>
    <name evidence="1" type="ORF">B6F84_09705</name>
</gene>
<proteinExistence type="predicted"/>
<reference evidence="1 2" key="1">
    <citation type="submission" date="2017-03" db="EMBL/GenBank/DDBJ databases">
        <title>Sulfur activation and transportation mechanism of thermophilic Archaea Acidianus manzaensis YN-25.</title>
        <authorList>
            <person name="Ma Y."/>
            <person name="Yang Y."/>
            <person name="Xia J."/>
        </authorList>
    </citation>
    <scope>NUCLEOTIDE SEQUENCE [LARGE SCALE GENOMIC DNA]</scope>
    <source>
        <strain evidence="1 2">YN-25</strain>
    </source>
</reference>
<evidence type="ECO:0000313" key="1">
    <source>
        <dbReference type="EMBL" id="ARM76274.1"/>
    </source>
</evidence>
<dbReference type="GeneID" id="41591199"/>
<organism evidence="1 2">
    <name type="scientific">Acidianus manzaensis</name>
    <dbReference type="NCBI Taxonomy" id="282676"/>
    <lineage>
        <taxon>Archaea</taxon>
        <taxon>Thermoproteota</taxon>
        <taxon>Thermoprotei</taxon>
        <taxon>Sulfolobales</taxon>
        <taxon>Sulfolobaceae</taxon>
        <taxon>Acidianus</taxon>
    </lineage>
</organism>
<evidence type="ECO:0000313" key="2">
    <source>
        <dbReference type="Proteomes" id="UP000193404"/>
    </source>
</evidence>
<dbReference type="Proteomes" id="UP000193404">
    <property type="component" value="Chromosome"/>
</dbReference>
<dbReference type="KEGG" id="aman:B6F84_09705"/>
<keyword evidence="2" id="KW-1185">Reference proteome</keyword>
<sequence length="167" mass="19374">MKSKVDLAEILTDVRISRNKIRLWKSRIQSKVAKFEELSASNVTRYNIIAREYIKEAEQLQKISDFLDQLDILLEMLEIKIETIIYIGYIVNNAPSVIEALKELKKTAQVINPEMSLVIDNIYNEFYSAISIPQNIRIQAKEDAKKILQEAENMVKEKKKESIDINT</sequence>
<protein>
    <recommendedName>
        <fullName evidence="3">Cell division protein</fullName>
    </recommendedName>
</protein>
<dbReference type="OrthoDB" id="42993at2157"/>
<dbReference type="InterPro" id="IPR053658">
    <property type="entry name" value="Cdv_Coordination_Protein"/>
</dbReference>